<dbReference type="SUPFAM" id="SSF47789">
    <property type="entry name" value="C-terminal domain of RNA polymerase alpha subunit"/>
    <property type="match status" value="1"/>
</dbReference>
<protein>
    <recommendedName>
        <fullName evidence="3">DNA-binding protein</fullName>
    </recommendedName>
</protein>
<reference evidence="1 2" key="1">
    <citation type="submission" date="2024-04" db="EMBL/GenBank/DDBJ databases">
        <authorList>
            <person name="Wu Y.S."/>
            <person name="Zhang L."/>
        </authorList>
    </citation>
    <scope>NUCLEOTIDE SEQUENCE [LARGE SCALE GENOMIC DNA]</scope>
    <source>
        <strain evidence="1 2">KG-01</strain>
    </source>
</reference>
<sequence length="66" mass="7452">MNHWPEGVARPAIRALHTAELYTLEDLREIDVESLKRLHGIGPKAFAALSKAMEEKGYEFKSVEAE</sequence>
<evidence type="ECO:0000313" key="1">
    <source>
        <dbReference type="EMBL" id="MEL5988781.1"/>
    </source>
</evidence>
<dbReference type="EMBL" id="JBCEWA010000007">
    <property type="protein sequence ID" value="MEL5988781.1"/>
    <property type="molecule type" value="Genomic_DNA"/>
</dbReference>
<dbReference type="Gene3D" id="1.10.150.20">
    <property type="entry name" value="5' to 3' exonuclease, C-terminal subdomain"/>
    <property type="match status" value="1"/>
</dbReference>
<dbReference type="RefSeq" id="WP_068453137.1">
    <property type="nucleotide sequence ID" value="NZ_BJOB01000023.1"/>
</dbReference>
<dbReference type="GeneID" id="97821570"/>
<dbReference type="Proteomes" id="UP001398420">
    <property type="component" value="Unassembled WGS sequence"/>
</dbReference>
<proteinExistence type="predicted"/>
<organism evidence="1 2">
    <name type="scientific">Kurthia gibsonii</name>
    <dbReference type="NCBI Taxonomy" id="33946"/>
    <lineage>
        <taxon>Bacteria</taxon>
        <taxon>Bacillati</taxon>
        <taxon>Bacillota</taxon>
        <taxon>Bacilli</taxon>
        <taxon>Bacillales</taxon>
        <taxon>Caryophanaceae</taxon>
        <taxon>Kurthia</taxon>
    </lineage>
</organism>
<accession>A0ABU9LQ17</accession>
<evidence type="ECO:0008006" key="3">
    <source>
        <dbReference type="Google" id="ProtNLM"/>
    </source>
</evidence>
<comment type="caution">
    <text evidence="1">The sequence shown here is derived from an EMBL/GenBank/DDBJ whole genome shotgun (WGS) entry which is preliminary data.</text>
</comment>
<name>A0ABU9LQ17_9BACL</name>
<gene>
    <name evidence="1" type="ORF">AAF454_10265</name>
</gene>
<keyword evidence="2" id="KW-1185">Reference proteome</keyword>
<evidence type="ECO:0000313" key="2">
    <source>
        <dbReference type="Proteomes" id="UP001398420"/>
    </source>
</evidence>